<dbReference type="InterPro" id="IPR016047">
    <property type="entry name" value="M23ase_b-sheet_dom"/>
</dbReference>
<organism evidence="2 3">
    <name type="scientific">Deinococcus lacus</name>
    <dbReference type="NCBI Taxonomy" id="392561"/>
    <lineage>
        <taxon>Bacteria</taxon>
        <taxon>Thermotogati</taxon>
        <taxon>Deinococcota</taxon>
        <taxon>Deinococci</taxon>
        <taxon>Deinococcales</taxon>
        <taxon>Deinococcaceae</taxon>
        <taxon>Deinococcus</taxon>
    </lineage>
</organism>
<dbReference type="SUPFAM" id="SSF51261">
    <property type="entry name" value="Duplicated hybrid motif"/>
    <property type="match status" value="1"/>
</dbReference>
<sequence>MRRFLPLLVVLLVLAGVTALFWPQLQQSRRYAALLREPAPTALPNPVPGAALTDTWGAARSGGRKHEGIDIFAKRGTPVRSATTGIVLHVGENPLGGRTVTVLGPAAQRHYYAHLDRYADLQEGQWVMAGDTLGYVGNSGNATSTPPHLHYGIYTARGAINPYPLLKAGAAP</sequence>
<proteinExistence type="predicted"/>
<name>A0ABW1YD39_9DEIO</name>
<dbReference type="InterPro" id="IPR050570">
    <property type="entry name" value="Cell_wall_metabolism_enzyme"/>
</dbReference>
<dbReference type="GO" id="GO:0016787">
    <property type="term" value="F:hydrolase activity"/>
    <property type="evidence" value="ECO:0007669"/>
    <property type="project" value="UniProtKB-KW"/>
</dbReference>
<dbReference type="EMBL" id="JBHSWD010000001">
    <property type="protein sequence ID" value="MFC6592245.1"/>
    <property type="molecule type" value="Genomic_DNA"/>
</dbReference>
<keyword evidence="3" id="KW-1185">Reference proteome</keyword>
<dbReference type="PANTHER" id="PTHR21666">
    <property type="entry name" value="PEPTIDASE-RELATED"/>
    <property type="match status" value="1"/>
</dbReference>
<protein>
    <submittedName>
        <fullName evidence="2">M23 family metallopeptidase</fullName>
        <ecNumber evidence="2">3.4.24.-</ecNumber>
    </submittedName>
</protein>
<dbReference type="Pfam" id="PF01551">
    <property type="entry name" value="Peptidase_M23"/>
    <property type="match status" value="1"/>
</dbReference>
<dbReference type="EC" id="3.4.24.-" evidence="2"/>
<dbReference type="RefSeq" id="WP_380083255.1">
    <property type="nucleotide sequence ID" value="NZ_JBHSWD010000001.1"/>
</dbReference>
<dbReference type="CDD" id="cd12797">
    <property type="entry name" value="M23_peptidase"/>
    <property type="match status" value="1"/>
</dbReference>
<keyword evidence="2" id="KW-0378">Hydrolase</keyword>
<reference evidence="3" key="1">
    <citation type="journal article" date="2019" name="Int. J. Syst. Evol. Microbiol.">
        <title>The Global Catalogue of Microorganisms (GCM) 10K type strain sequencing project: providing services to taxonomists for standard genome sequencing and annotation.</title>
        <authorList>
            <consortium name="The Broad Institute Genomics Platform"/>
            <consortium name="The Broad Institute Genome Sequencing Center for Infectious Disease"/>
            <person name="Wu L."/>
            <person name="Ma J."/>
        </authorList>
    </citation>
    <scope>NUCLEOTIDE SEQUENCE [LARGE SCALE GENOMIC DNA]</scope>
    <source>
        <strain evidence="3">CGMCC 1.15772</strain>
    </source>
</reference>
<accession>A0ABW1YD39</accession>
<feature type="domain" description="M23ase beta-sheet core" evidence="1">
    <location>
        <begin position="65"/>
        <end position="162"/>
    </location>
</feature>
<dbReference type="InterPro" id="IPR011055">
    <property type="entry name" value="Dup_hybrid_motif"/>
</dbReference>
<comment type="caution">
    <text evidence="2">The sequence shown here is derived from an EMBL/GenBank/DDBJ whole genome shotgun (WGS) entry which is preliminary data.</text>
</comment>
<dbReference type="Proteomes" id="UP001596297">
    <property type="component" value="Unassembled WGS sequence"/>
</dbReference>
<dbReference type="Gene3D" id="2.70.70.10">
    <property type="entry name" value="Glucose Permease (Domain IIA)"/>
    <property type="match status" value="1"/>
</dbReference>
<evidence type="ECO:0000259" key="1">
    <source>
        <dbReference type="Pfam" id="PF01551"/>
    </source>
</evidence>
<dbReference type="PANTHER" id="PTHR21666:SF268">
    <property type="entry name" value="PEPTIDASE M23 DOMAIN-CONTAINING PROTEIN"/>
    <property type="match status" value="1"/>
</dbReference>
<gene>
    <name evidence="2" type="ORF">ACFP81_09715</name>
</gene>
<evidence type="ECO:0000313" key="3">
    <source>
        <dbReference type="Proteomes" id="UP001596297"/>
    </source>
</evidence>
<evidence type="ECO:0000313" key="2">
    <source>
        <dbReference type="EMBL" id="MFC6592245.1"/>
    </source>
</evidence>